<dbReference type="PANTHER" id="PTHR28218">
    <property type="entry name" value="VPS4-ASSOCIATED PROTEIN 1"/>
    <property type="match status" value="1"/>
</dbReference>
<evidence type="ECO:0000256" key="1">
    <source>
        <dbReference type="SAM" id="MobiDB-lite"/>
    </source>
</evidence>
<evidence type="ECO:0000313" key="2">
    <source>
        <dbReference type="EMBL" id="SCV04134.1"/>
    </source>
</evidence>
<gene>
    <name evidence="2" type="ORF">LAME_0H16028G</name>
</gene>
<dbReference type="GO" id="GO:0005768">
    <property type="term" value="C:endosome"/>
    <property type="evidence" value="ECO:0007669"/>
    <property type="project" value="TreeGrafter"/>
</dbReference>
<feature type="compositionally biased region" description="Basic and acidic residues" evidence="1">
    <location>
        <begin position="111"/>
        <end position="124"/>
    </location>
</feature>
<evidence type="ECO:0000313" key="3">
    <source>
        <dbReference type="Proteomes" id="UP000191144"/>
    </source>
</evidence>
<dbReference type="OrthoDB" id="2158714at2759"/>
<dbReference type="Proteomes" id="UP000191144">
    <property type="component" value="Chromosome H"/>
</dbReference>
<dbReference type="GO" id="GO:0007034">
    <property type="term" value="P:vacuolar transport"/>
    <property type="evidence" value="ECO:0007669"/>
    <property type="project" value="TreeGrafter"/>
</dbReference>
<reference evidence="3" key="1">
    <citation type="submission" date="2016-03" db="EMBL/GenBank/DDBJ databases">
        <authorList>
            <person name="Devillers Hugo."/>
        </authorList>
    </citation>
    <scope>NUCLEOTIDE SEQUENCE [LARGE SCALE GENOMIC DNA]</scope>
</reference>
<dbReference type="PANTHER" id="PTHR28218:SF1">
    <property type="entry name" value="VPS4-ASSOCIATED PROTEIN 1"/>
    <property type="match status" value="1"/>
</dbReference>
<feature type="region of interest" description="Disordered" evidence="1">
    <location>
        <begin position="180"/>
        <end position="207"/>
    </location>
</feature>
<feature type="compositionally biased region" description="Polar residues" evidence="1">
    <location>
        <begin position="197"/>
        <end position="207"/>
    </location>
</feature>
<dbReference type="AlphaFoldDB" id="A0A1G4KI09"/>
<feature type="region of interest" description="Disordered" evidence="1">
    <location>
        <begin position="96"/>
        <end position="132"/>
    </location>
</feature>
<protein>
    <submittedName>
        <fullName evidence="2">LAME_0H16028g1_1</fullName>
    </submittedName>
</protein>
<sequence length="207" mass="23801">MSNLYTRRSVAEKDSQPCLVCYLPTTCVLYNASIQDWFYCCEMHIKDNPGFAKPVYSAEYNDAIERMTIVKQKLEVERTKRGSSWDSWVNKLISKGPKQDKEDSNANSDVNAKETAETKPEDAAKPTAESEPQLLKSEYQKLADQVAHGQKNTRSFSLSPVMFESRLDAKKRSYMLKMKSKREQETYTNTDPDELQTKFNFPSIPQK</sequence>
<proteinExistence type="predicted"/>
<keyword evidence="3" id="KW-1185">Reference proteome</keyword>
<name>A0A1G4KI09_9SACH</name>
<organism evidence="2 3">
    <name type="scientific">Lachancea meyersii CBS 8951</name>
    <dbReference type="NCBI Taxonomy" id="1266667"/>
    <lineage>
        <taxon>Eukaryota</taxon>
        <taxon>Fungi</taxon>
        <taxon>Dikarya</taxon>
        <taxon>Ascomycota</taxon>
        <taxon>Saccharomycotina</taxon>
        <taxon>Saccharomycetes</taxon>
        <taxon>Saccharomycetales</taxon>
        <taxon>Saccharomycetaceae</taxon>
        <taxon>Lachancea</taxon>
    </lineage>
</organism>
<accession>A0A1G4KI09</accession>
<dbReference type="Pfam" id="PF08432">
    <property type="entry name" value="Vfa1"/>
    <property type="match status" value="1"/>
</dbReference>
<dbReference type="InterPro" id="IPR013640">
    <property type="entry name" value="Vfa1"/>
</dbReference>
<dbReference type="EMBL" id="LT598480">
    <property type="protein sequence ID" value="SCV04134.1"/>
    <property type="molecule type" value="Genomic_DNA"/>
</dbReference>